<name>A0ABW5S8B3_9BACL</name>
<accession>A0ABW5S8B3</accession>
<comment type="caution">
    <text evidence="1">The sequence shown here is derived from an EMBL/GenBank/DDBJ whole genome shotgun (WGS) entry which is preliminary data.</text>
</comment>
<reference evidence="2" key="1">
    <citation type="journal article" date="2019" name="Int. J. Syst. Evol. Microbiol.">
        <title>The Global Catalogue of Microorganisms (GCM) 10K type strain sequencing project: providing services to taxonomists for standard genome sequencing and annotation.</title>
        <authorList>
            <consortium name="The Broad Institute Genomics Platform"/>
            <consortium name="The Broad Institute Genome Sequencing Center for Infectious Disease"/>
            <person name="Wu L."/>
            <person name="Ma J."/>
        </authorList>
    </citation>
    <scope>NUCLEOTIDE SEQUENCE [LARGE SCALE GENOMIC DNA]</scope>
    <source>
        <strain evidence="2">TISTR 2466</strain>
    </source>
</reference>
<dbReference type="Proteomes" id="UP001597399">
    <property type="component" value="Unassembled WGS sequence"/>
</dbReference>
<proteinExistence type="predicted"/>
<sequence length="51" mass="5778">MKTCPHYNGYQSGTDIRLNRSVQQVKCPVCNAELEVVVREETGIKEIKAIQ</sequence>
<dbReference type="RefSeq" id="WP_253060607.1">
    <property type="nucleotide sequence ID" value="NZ_JAMXWM010000006.1"/>
</dbReference>
<evidence type="ECO:0000313" key="1">
    <source>
        <dbReference type="EMBL" id="MFD2695548.1"/>
    </source>
</evidence>
<gene>
    <name evidence="1" type="ORF">ACFSUE_18265</name>
</gene>
<dbReference type="EMBL" id="JBHUMQ010000049">
    <property type="protein sequence ID" value="MFD2695548.1"/>
    <property type="molecule type" value="Genomic_DNA"/>
</dbReference>
<protein>
    <recommendedName>
        <fullName evidence="3">Cold-shock protein</fullName>
    </recommendedName>
</protein>
<evidence type="ECO:0008006" key="3">
    <source>
        <dbReference type="Google" id="ProtNLM"/>
    </source>
</evidence>
<keyword evidence="2" id="KW-1185">Reference proteome</keyword>
<evidence type="ECO:0000313" key="2">
    <source>
        <dbReference type="Proteomes" id="UP001597399"/>
    </source>
</evidence>
<organism evidence="1 2">
    <name type="scientific">Sporolactobacillus shoreicorticis</name>
    <dbReference type="NCBI Taxonomy" id="1923877"/>
    <lineage>
        <taxon>Bacteria</taxon>
        <taxon>Bacillati</taxon>
        <taxon>Bacillota</taxon>
        <taxon>Bacilli</taxon>
        <taxon>Bacillales</taxon>
        <taxon>Sporolactobacillaceae</taxon>
        <taxon>Sporolactobacillus</taxon>
    </lineage>
</organism>